<keyword evidence="6" id="KW-0067">ATP-binding</keyword>
<sequence>MSAHIAGSSVGSNVKETGHVLSVGDSIGRIWGLKNVQAKEIMEFSSGVRGMCLNFKADNVGVSIFGNSCLIKEGDTVKCTGQIVDVPIGPGLLGHVVNALGNLIDGKGPIEAIERRASLKAPSILPCRSTVNQPMMTRLEPIDTMVLADRNHQCELIIGDHQTGKTVVAIDTILNQKCWNDRRDEEKKLYCIYVTAGQKRSTVAQLIRALFWIVVGLH</sequence>
<dbReference type="EMBL" id="KN822078">
    <property type="protein sequence ID" value="KIM59002.1"/>
    <property type="molecule type" value="Genomic_DNA"/>
</dbReference>
<keyword evidence="5" id="KW-0375">Hydrogen ion transport</keyword>
<dbReference type="Gene3D" id="3.40.50.300">
    <property type="entry name" value="P-loop containing nucleotide triphosphate hydrolases"/>
    <property type="match status" value="1"/>
</dbReference>
<dbReference type="GO" id="GO:0005524">
    <property type="term" value="F:ATP binding"/>
    <property type="evidence" value="ECO:0007669"/>
    <property type="project" value="UniProtKB-KW"/>
</dbReference>
<keyword evidence="13" id="KW-1185">Reference proteome</keyword>
<dbReference type="OrthoDB" id="3229075at2759"/>
<evidence type="ECO:0000256" key="8">
    <source>
        <dbReference type="ARBA" id="ARBA00023136"/>
    </source>
</evidence>
<dbReference type="InterPro" id="IPR004100">
    <property type="entry name" value="ATPase_F1/V1/A1_a/bsu_N"/>
</dbReference>
<evidence type="ECO:0000256" key="2">
    <source>
        <dbReference type="ARBA" id="ARBA00008936"/>
    </source>
</evidence>
<dbReference type="FunFam" id="3.40.50.300:FF:002432">
    <property type="entry name" value="ATP synthase subunit alpha, mitochondrial"/>
    <property type="match status" value="1"/>
</dbReference>
<proteinExistence type="inferred from homology"/>
<evidence type="ECO:0000256" key="5">
    <source>
        <dbReference type="ARBA" id="ARBA00022781"/>
    </source>
</evidence>
<dbReference type="CDD" id="cd18116">
    <property type="entry name" value="ATP-synt_F1_alpha_N"/>
    <property type="match status" value="1"/>
</dbReference>
<dbReference type="SUPFAM" id="SSF50615">
    <property type="entry name" value="N-terminal domain of alpha and beta subunits of F1 ATP synthase"/>
    <property type="match status" value="1"/>
</dbReference>
<dbReference type="GO" id="GO:0045259">
    <property type="term" value="C:proton-transporting ATP synthase complex"/>
    <property type="evidence" value="ECO:0007669"/>
    <property type="project" value="UniProtKB-KW"/>
</dbReference>
<protein>
    <recommendedName>
        <fullName evidence="11">ATPase F1/V1/A1 complex alpha/beta subunit N-terminal domain-containing protein</fullName>
    </recommendedName>
</protein>
<dbReference type="InterPro" id="IPR023366">
    <property type="entry name" value="ATP_synth_asu-like_sf"/>
</dbReference>
<keyword evidence="9" id="KW-0139">CF(1)</keyword>
<dbReference type="STRING" id="1036808.A0A0C3A2V2"/>
<evidence type="ECO:0000256" key="1">
    <source>
        <dbReference type="ARBA" id="ARBA00004370"/>
    </source>
</evidence>
<comment type="similarity">
    <text evidence="2">Belongs to the ATPase alpha/beta chains family.</text>
</comment>
<dbReference type="SUPFAM" id="SSF52540">
    <property type="entry name" value="P-loop containing nucleoside triphosphate hydrolases"/>
    <property type="match status" value="1"/>
</dbReference>
<gene>
    <name evidence="12" type="ORF">SCLCIDRAFT_1188269</name>
</gene>
<comment type="subcellular location">
    <subcellularLocation>
        <location evidence="1">Membrane</location>
    </subcellularLocation>
</comment>
<dbReference type="AlphaFoldDB" id="A0A0C3A2V2"/>
<evidence type="ECO:0000313" key="13">
    <source>
        <dbReference type="Proteomes" id="UP000053989"/>
    </source>
</evidence>
<evidence type="ECO:0000256" key="10">
    <source>
        <dbReference type="ARBA" id="ARBA00023310"/>
    </source>
</evidence>
<dbReference type="GO" id="GO:0043531">
    <property type="term" value="F:ADP binding"/>
    <property type="evidence" value="ECO:0007669"/>
    <property type="project" value="TreeGrafter"/>
</dbReference>
<dbReference type="Gene3D" id="2.40.30.20">
    <property type="match status" value="1"/>
</dbReference>
<keyword evidence="3" id="KW-0813">Transport</keyword>
<accession>A0A0C3A2V2</accession>
<evidence type="ECO:0000256" key="3">
    <source>
        <dbReference type="ARBA" id="ARBA00022448"/>
    </source>
</evidence>
<dbReference type="Pfam" id="PF02874">
    <property type="entry name" value="ATP-synt_ab_N"/>
    <property type="match status" value="1"/>
</dbReference>
<keyword evidence="8" id="KW-0472">Membrane</keyword>
<organism evidence="12 13">
    <name type="scientific">Scleroderma citrinum Foug A</name>
    <dbReference type="NCBI Taxonomy" id="1036808"/>
    <lineage>
        <taxon>Eukaryota</taxon>
        <taxon>Fungi</taxon>
        <taxon>Dikarya</taxon>
        <taxon>Basidiomycota</taxon>
        <taxon>Agaricomycotina</taxon>
        <taxon>Agaricomycetes</taxon>
        <taxon>Agaricomycetidae</taxon>
        <taxon>Boletales</taxon>
        <taxon>Sclerodermatineae</taxon>
        <taxon>Sclerodermataceae</taxon>
        <taxon>Scleroderma</taxon>
    </lineage>
</organism>
<dbReference type="GO" id="GO:0046933">
    <property type="term" value="F:proton-transporting ATP synthase activity, rotational mechanism"/>
    <property type="evidence" value="ECO:0007669"/>
    <property type="project" value="InterPro"/>
</dbReference>
<dbReference type="PANTHER" id="PTHR48082:SF2">
    <property type="entry name" value="ATP SYNTHASE SUBUNIT ALPHA, MITOCHONDRIAL"/>
    <property type="match status" value="1"/>
</dbReference>
<dbReference type="Proteomes" id="UP000053989">
    <property type="component" value="Unassembled WGS sequence"/>
</dbReference>
<name>A0A0C3A2V2_9AGAM</name>
<dbReference type="InterPro" id="IPR005294">
    <property type="entry name" value="ATP_synth_F1_asu"/>
</dbReference>
<keyword evidence="4" id="KW-0547">Nucleotide-binding</keyword>
<dbReference type="PANTHER" id="PTHR48082">
    <property type="entry name" value="ATP SYNTHASE SUBUNIT ALPHA, MITOCHONDRIAL"/>
    <property type="match status" value="1"/>
</dbReference>
<keyword evidence="10" id="KW-0066">ATP synthesis</keyword>
<keyword evidence="7" id="KW-0406">Ion transport</keyword>
<evidence type="ECO:0000256" key="9">
    <source>
        <dbReference type="ARBA" id="ARBA00023196"/>
    </source>
</evidence>
<reference evidence="12 13" key="1">
    <citation type="submission" date="2014-04" db="EMBL/GenBank/DDBJ databases">
        <authorList>
            <consortium name="DOE Joint Genome Institute"/>
            <person name="Kuo A."/>
            <person name="Kohler A."/>
            <person name="Nagy L.G."/>
            <person name="Floudas D."/>
            <person name="Copeland A."/>
            <person name="Barry K.W."/>
            <person name="Cichocki N."/>
            <person name="Veneault-Fourrey C."/>
            <person name="LaButti K."/>
            <person name="Lindquist E.A."/>
            <person name="Lipzen A."/>
            <person name="Lundell T."/>
            <person name="Morin E."/>
            <person name="Murat C."/>
            <person name="Sun H."/>
            <person name="Tunlid A."/>
            <person name="Henrissat B."/>
            <person name="Grigoriev I.V."/>
            <person name="Hibbett D.S."/>
            <person name="Martin F."/>
            <person name="Nordberg H.P."/>
            <person name="Cantor M.N."/>
            <person name="Hua S.X."/>
        </authorList>
    </citation>
    <scope>NUCLEOTIDE SEQUENCE [LARGE SCALE GENOMIC DNA]</scope>
    <source>
        <strain evidence="12 13">Foug A</strain>
    </source>
</reference>
<reference evidence="13" key="2">
    <citation type="submission" date="2015-01" db="EMBL/GenBank/DDBJ databases">
        <title>Evolutionary Origins and Diversification of the Mycorrhizal Mutualists.</title>
        <authorList>
            <consortium name="DOE Joint Genome Institute"/>
            <consortium name="Mycorrhizal Genomics Consortium"/>
            <person name="Kohler A."/>
            <person name="Kuo A."/>
            <person name="Nagy L.G."/>
            <person name="Floudas D."/>
            <person name="Copeland A."/>
            <person name="Barry K.W."/>
            <person name="Cichocki N."/>
            <person name="Veneault-Fourrey C."/>
            <person name="LaButti K."/>
            <person name="Lindquist E.A."/>
            <person name="Lipzen A."/>
            <person name="Lundell T."/>
            <person name="Morin E."/>
            <person name="Murat C."/>
            <person name="Riley R."/>
            <person name="Ohm R."/>
            <person name="Sun H."/>
            <person name="Tunlid A."/>
            <person name="Henrissat B."/>
            <person name="Grigoriev I.V."/>
            <person name="Hibbett D.S."/>
            <person name="Martin F."/>
        </authorList>
    </citation>
    <scope>NUCLEOTIDE SEQUENCE [LARGE SCALE GENOMIC DNA]</scope>
    <source>
        <strain evidence="13">Foug A</strain>
    </source>
</reference>
<evidence type="ECO:0000256" key="4">
    <source>
        <dbReference type="ARBA" id="ARBA00022741"/>
    </source>
</evidence>
<evidence type="ECO:0000256" key="6">
    <source>
        <dbReference type="ARBA" id="ARBA00022840"/>
    </source>
</evidence>
<dbReference type="HOGENOM" id="CLU_059957_0_0_1"/>
<dbReference type="InterPro" id="IPR036121">
    <property type="entry name" value="ATPase_F1/V1/A1_a/bsu_N_sf"/>
</dbReference>
<dbReference type="InParanoid" id="A0A0C3A2V2"/>
<evidence type="ECO:0000259" key="11">
    <source>
        <dbReference type="Pfam" id="PF02874"/>
    </source>
</evidence>
<evidence type="ECO:0000313" key="12">
    <source>
        <dbReference type="EMBL" id="KIM59002.1"/>
    </source>
</evidence>
<dbReference type="InterPro" id="IPR027417">
    <property type="entry name" value="P-loop_NTPase"/>
</dbReference>
<feature type="domain" description="ATPase F1/V1/A1 complex alpha/beta subunit N-terminal" evidence="11">
    <location>
        <begin position="14"/>
        <end position="81"/>
    </location>
</feature>
<evidence type="ECO:0000256" key="7">
    <source>
        <dbReference type="ARBA" id="ARBA00023065"/>
    </source>
</evidence>